<dbReference type="GO" id="GO:0071555">
    <property type="term" value="P:cell wall organization"/>
    <property type="evidence" value="ECO:0007669"/>
    <property type="project" value="UniProtKB-KW"/>
</dbReference>
<evidence type="ECO:0000256" key="5">
    <source>
        <dbReference type="ARBA" id="ARBA00023316"/>
    </source>
</evidence>
<evidence type="ECO:0000256" key="1">
    <source>
        <dbReference type="ARBA" id="ARBA00005641"/>
    </source>
</evidence>
<name>A0A8H7D5I9_9AGAR</name>
<gene>
    <name evidence="10" type="ORF">MVEN_00683100</name>
</gene>
<keyword evidence="9" id="KW-1133">Transmembrane helix</keyword>
<dbReference type="AlphaFoldDB" id="A0A8H7D5I9"/>
<keyword evidence="9" id="KW-0472">Membrane</keyword>
<keyword evidence="4" id="KW-0326">Glycosidase</keyword>
<dbReference type="PANTHER" id="PTHR31297">
    <property type="entry name" value="GLUCAN ENDO-1,6-BETA-GLUCOSIDASE B"/>
    <property type="match status" value="1"/>
</dbReference>
<dbReference type="GO" id="GO:0009251">
    <property type="term" value="P:glucan catabolic process"/>
    <property type="evidence" value="ECO:0007669"/>
    <property type="project" value="TreeGrafter"/>
</dbReference>
<dbReference type="GO" id="GO:0005576">
    <property type="term" value="C:extracellular region"/>
    <property type="evidence" value="ECO:0007669"/>
    <property type="project" value="TreeGrafter"/>
</dbReference>
<dbReference type="PANTHER" id="PTHR31297:SF34">
    <property type="entry name" value="GLUCAN 1,3-BETA-GLUCOSIDASE 2"/>
    <property type="match status" value="1"/>
</dbReference>
<dbReference type="Gene3D" id="3.20.20.80">
    <property type="entry name" value="Glycosidases"/>
    <property type="match status" value="1"/>
</dbReference>
<evidence type="ECO:0000256" key="7">
    <source>
        <dbReference type="ARBA" id="ARBA00038929"/>
    </source>
</evidence>
<keyword evidence="9" id="KW-0812">Transmembrane</keyword>
<sequence length="856" mass="89932">MMQERQHGGDPFVSSPYYPSQGHGNSLDGGMSGGYSDLPPVSHSQGQAYTPYGQETPYAASDAQLGAPHGAYRDDPSSTYPPASPNASGMLLPARSFPHDPPSSSKRRKMILLGLLALIVVAAAVVIPLYFLVIKKHNDKNAASNNGTSAKTGGKAVVGAVSGGDGSTVTTANGETFVYNNSFGGYWLADPANPFLTGAKPNSWTPALNETWTWGVDRIYGVNLGGWFVLEPSVSARAWRPAVNPSGRVPGQQGTEERTSSLSGALSPASSPPPLFQPYPFAPDEWTLAALMRADGSPAEHDGEALRYLYCALLSGSPALANANARTQTEQDIAAIAGAGLNWVRVPIPFWSISSWSDVGTDSTGAPVAEPFLEGRSGRQEAVCLRRGRIRCGRCKGTLGGGYEASMGAILDAGRAGMLCIIGGYCDAGTYIVRLFGWARKYGIRVNLDLHTAPGSQNGYNHSGKLGQINFLNGPMGFANAQRMLDYIRVITEFISQPEYKDLIPMFGIVNEAYLPGIGRDVLTSFYLQAHNMIRGITGYGAGNGPFISIHDGFQGTASWAGFLPGSDRIILDTHPYFAFDGAPNNAPIATSLDPLQAGGPWPKQACSAWGPSLNKSRSAFGVTVAGEFSNGYNDCGLYLTGVNGTQSYGGDCSLWLDASTWNDTTKAGVKQFALASMDATQDWFFWTWKIGPAANGTVSSPLWSYSLGLENGFMPTDPRDSHGVCAALGVDADPFVGTFSSWQTGGAGAGTIAPTALQSFSAWPPATLSNVNVPATQLPTYTPTATIATLTFVTPTPTASGGGSVAKESITASVGNGWFDAQDQTPMMTSVAGCPYPDAWSAVGSAIPPPCTGTP</sequence>
<dbReference type="InterPro" id="IPR017853">
    <property type="entry name" value="GH"/>
</dbReference>
<dbReference type="Proteomes" id="UP000620124">
    <property type="component" value="Unassembled WGS sequence"/>
</dbReference>
<feature type="region of interest" description="Disordered" evidence="8">
    <location>
        <begin position="1"/>
        <end position="103"/>
    </location>
</feature>
<evidence type="ECO:0000313" key="10">
    <source>
        <dbReference type="EMBL" id="KAF7359593.1"/>
    </source>
</evidence>
<evidence type="ECO:0000256" key="4">
    <source>
        <dbReference type="ARBA" id="ARBA00023295"/>
    </source>
</evidence>
<reference evidence="10" key="1">
    <citation type="submission" date="2020-05" db="EMBL/GenBank/DDBJ databases">
        <title>Mycena genomes resolve the evolution of fungal bioluminescence.</title>
        <authorList>
            <person name="Tsai I.J."/>
        </authorList>
    </citation>
    <scope>NUCLEOTIDE SEQUENCE</scope>
    <source>
        <strain evidence="10">CCC161011</strain>
    </source>
</reference>
<dbReference type="EC" id="3.2.1.58" evidence="7"/>
<evidence type="ECO:0000256" key="9">
    <source>
        <dbReference type="SAM" id="Phobius"/>
    </source>
</evidence>
<protein>
    <recommendedName>
        <fullName evidence="7">glucan 1,3-beta-glucosidase</fullName>
        <ecNumber evidence="7">3.2.1.58</ecNumber>
    </recommendedName>
</protein>
<dbReference type="SUPFAM" id="SSF51445">
    <property type="entry name" value="(Trans)glycosidases"/>
    <property type="match status" value="1"/>
</dbReference>
<evidence type="ECO:0000256" key="6">
    <source>
        <dbReference type="ARBA" id="ARBA00036824"/>
    </source>
</evidence>
<keyword evidence="5" id="KW-0961">Cell wall biogenesis/degradation</keyword>
<evidence type="ECO:0000256" key="2">
    <source>
        <dbReference type="ARBA" id="ARBA00022801"/>
    </source>
</evidence>
<dbReference type="GO" id="GO:0009986">
    <property type="term" value="C:cell surface"/>
    <property type="evidence" value="ECO:0007669"/>
    <property type="project" value="TreeGrafter"/>
</dbReference>
<proteinExistence type="inferred from homology"/>
<evidence type="ECO:0000313" key="11">
    <source>
        <dbReference type="Proteomes" id="UP000620124"/>
    </source>
</evidence>
<feature type="region of interest" description="Disordered" evidence="8">
    <location>
        <begin position="242"/>
        <end position="271"/>
    </location>
</feature>
<keyword evidence="2 10" id="KW-0378">Hydrolase</keyword>
<dbReference type="EMBL" id="JACAZI010000005">
    <property type="protein sequence ID" value="KAF7359593.1"/>
    <property type="molecule type" value="Genomic_DNA"/>
</dbReference>
<feature type="compositionally biased region" description="Polar residues" evidence="8">
    <location>
        <begin position="77"/>
        <end position="87"/>
    </location>
</feature>
<evidence type="ECO:0000256" key="3">
    <source>
        <dbReference type="ARBA" id="ARBA00023180"/>
    </source>
</evidence>
<comment type="catalytic activity">
    <reaction evidence="6">
        <text>Successive hydrolysis of beta-D-glucose units from the non-reducing ends of (1-&gt;3)-beta-D-glucans, releasing alpha-glucose.</text>
        <dbReference type="EC" id="3.2.1.58"/>
    </reaction>
</comment>
<dbReference type="OrthoDB" id="62120at2759"/>
<feature type="compositionally biased region" description="Low complexity" evidence="8">
    <location>
        <begin position="260"/>
        <end position="269"/>
    </location>
</feature>
<keyword evidence="11" id="KW-1185">Reference proteome</keyword>
<accession>A0A8H7D5I9</accession>
<evidence type="ECO:0000256" key="8">
    <source>
        <dbReference type="SAM" id="MobiDB-lite"/>
    </source>
</evidence>
<feature type="transmembrane region" description="Helical" evidence="9">
    <location>
        <begin position="111"/>
        <end position="133"/>
    </location>
</feature>
<keyword evidence="3" id="KW-0325">Glycoprotein</keyword>
<dbReference type="GO" id="GO:0004338">
    <property type="term" value="F:glucan exo-1,3-beta-glucosidase activity"/>
    <property type="evidence" value="ECO:0007669"/>
    <property type="project" value="UniProtKB-EC"/>
</dbReference>
<organism evidence="10 11">
    <name type="scientific">Mycena venus</name>
    <dbReference type="NCBI Taxonomy" id="2733690"/>
    <lineage>
        <taxon>Eukaryota</taxon>
        <taxon>Fungi</taxon>
        <taxon>Dikarya</taxon>
        <taxon>Basidiomycota</taxon>
        <taxon>Agaricomycotina</taxon>
        <taxon>Agaricomycetes</taxon>
        <taxon>Agaricomycetidae</taxon>
        <taxon>Agaricales</taxon>
        <taxon>Marasmiineae</taxon>
        <taxon>Mycenaceae</taxon>
        <taxon>Mycena</taxon>
    </lineage>
</organism>
<comment type="caution">
    <text evidence="10">The sequence shown here is derived from an EMBL/GenBank/DDBJ whole genome shotgun (WGS) entry which is preliminary data.</text>
</comment>
<dbReference type="InterPro" id="IPR050386">
    <property type="entry name" value="Glycosyl_hydrolase_5"/>
</dbReference>
<comment type="similarity">
    <text evidence="1">Belongs to the glycosyl hydrolase 5 (cellulase A) family.</text>
</comment>